<feature type="compositionally biased region" description="Basic and acidic residues" evidence="12">
    <location>
        <begin position="18"/>
        <end position="38"/>
    </location>
</feature>
<protein>
    <recommendedName>
        <fullName evidence="14">Peptidase S8/S53 domain-containing protein</fullName>
    </recommendedName>
</protein>
<gene>
    <name evidence="15" type="ORF">GCM10023214_03150</name>
</gene>
<dbReference type="PANTHER" id="PTHR43399:SF4">
    <property type="entry name" value="CELL WALL-ASSOCIATED PROTEASE"/>
    <property type="match status" value="1"/>
</dbReference>
<organism evidence="15 16">
    <name type="scientific">Amycolatopsis dongchuanensis</name>
    <dbReference type="NCBI Taxonomy" id="1070866"/>
    <lineage>
        <taxon>Bacteria</taxon>
        <taxon>Bacillati</taxon>
        <taxon>Actinomycetota</taxon>
        <taxon>Actinomycetes</taxon>
        <taxon>Pseudonocardiales</taxon>
        <taxon>Pseudonocardiaceae</taxon>
        <taxon>Amycolatopsis</taxon>
    </lineage>
</organism>
<dbReference type="PROSITE" id="PS51892">
    <property type="entry name" value="SUBTILASE"/>
    <property type="match status" value="1"/>
</dbReference>
<accession>A0ABP9PTI4</accession>
<sequence length="586" mass="59985">MRWLPARGRPDWGLGHTAADRSDRGLELTATDRSERRPGQTATGRLDRHPGHTANGGPARHVGQTATDPSGRRLGQTATGRLDGHPGHIAIGHRDRGLRHTAADRLDWGTGSAATGRRNRRLGRAAADRADWRLRHIASGGPQRNPRHTATDDPALHPAHIATGRPQRNPGHTGTNDPTPHPRHTPPRRPGSAMRRLPAALLAAALTLGPTLPAHAATPLPPGGGCLPAPQGTAPDIPWPQRQLAPQRVWDLTKGQGITVAVVDTGVDAHTPQLAGRVLPGADVAGSGTADDDCYGHGTFVAGIIAAAPAPGTGFTGVAPEATILPIRVTSPADSTLTSTALANGIRRAVDAGARVINVSASTSVPDAGLAAAVQYAEAHDVVVVASAANGAQEGDPVTYPASYPTVLAVGAVDSTGQHADFSQTGPYLALVAPGVDVVSVGPRGAGQWQGSGTSYAAPFVAGTAALVRSYHPQLSAAQVRHRLEVTANHPAAALPDPALGWGTVNPQAAVTAVLPEEGAAGATVVAPPPARAAAAPVRDEVGPVLAILGVLALVVLIPGAVMVSRLSAAGRRRGWRPARTAERRP</sequence>
<evidence type="ECO:0000256" key="4">
    <source>
        <dbReference type="ARBA" id="ARBA00022670"/>
    </source>
</evidence>
<feature type="active site" description="Charge relay system" evidence="10">
    <location>
        <position position="455"/>
    </location>
</feature>
<dbReference type="Pfam" id="PF00082">
    <property type="entry name" value="Peptidase_S8"/>
    <property type="match status" value="1"/>
</dbReference>
<dbReference type="InterPro" id="IPR023827">
    <property type="entry name" value="Peptidase_S8_Asp-AS"/>
</dbReference>
<evidence type="ECO:0000256" key="13">
    <source>
        <dbReference type="SAM" id="Phobius"/>
    </source>
</evidence>
<dbReference type="InterPro" id="IPR015500">
    <property type="entry name" value="Peptidase_S8_subtilisin-rel"/>
</dbReference>
<evidence type="ECO:0000256" key="8">
    <source>
        <dbReference type="ARBA" id="ARBA00022989"/>
    </source>
</evidence>
<evidence type="ECO:0000256" key="9">
    <source>
        <dbReference type="ARBA" id="ARBA00023136"/>
    </source>
</evidence>
<keyword evidence="3" id="KW-1003">Cell membrane</keyword>
<feature type="transmembrane region" description="Helical" evidence="13">
    <location>
        <begin position="542"/>
        <end position="564"/>
    </location>
</feature>
<evidence type="ECO:0000256" key="11">
    <source>
        <dbReference type="RuleBase" id="RU003355"/>
    </source>
</evidence>
<evidence type="ECO:0000256" key="12">
    <source>
        <dbReference type="SAM" id="MobiDB-lite"/>
    </source>
</evidence>
<evidence type="ECO:0000256" key="1">
    <source>
        <dbReference type="ARBA" id="ARBA00004162"/>
    </source>
</evidence>
<feature type="active site" description="Charge relay system" evidence="10">
    <location>
        <position position="264"/>
    </location>
</feature>
<dbReference type="InterPro" id="IPR023834">
    <property type="entry name" value="T7SS_pept_S8A_mycosin"/>
</dbReference>
<keyword evidence="9 13" id="KW-0472">Membrane</keyword>
<dbReference type="SUPFAM" id="SSF52743">
    <property type="entry name" value="Subtilisin-like"/>
    <property type="match status" value="1"/>
</dbReference>
<dbReference type="Proteomes" id="UP001500192">
    <property type="component" value="Unassembled WGS sequence"/>
</dbReference>
<evidence type="ECO:0000256" key="6">
    <source>
        <dbReference type="ARBA" id="ARBA00022801"/>
    </source>
</evidence>
<keyword evidence="16" id="KW-1185">Reference proteome</keyword>
<feature type="region of interest" description="Disordered" evidence="12">
    <location>
        <begin position="1"/>
        <end position="94"/>
    </location>
</feature>
<feature type="region of interest" description="Disordered" evidence="12">
    <location>
        <begin position="136"/>
        <end position="193"/>
    </location>
</feature>
<dbReference type="PROSITE" id="PS00138">
    <property type="entry name" value="SUBTILASE_SER"/>
    <property type="match status" value="1"/>
</dbReference>
<feature type="active site" description="Charge relay system" evidence="10">
    <location>
        <position position="297"/>
    </location>
</feature>
<dbReference type="InterPro" id="IPR022398">
    <property type="entry name" value="Peptidase_S8_His-AS"/>
</dbReference>
<evidence type="ECO:0000256" key="3">
    <source>
        <dbReference type="ARBA" id="ARBA00022475"/>
    </source>
</evidence>
<keyword evidence="6 10" id="KW-0378">Hydrolase</keyword>
<evidence type="ECO:0000313" key="16">
    <source>
        <dbReference type="Proteomes" id="UP001500192"/>
    </source>
</evidence>
<dbReference type="PRINTS" id="PR00723">
    <property type="entry name" value="SUBTILISIN"/>
</dbReference>
<keyword evidence="7 10" id="KW-0720">Serine protease</keyword>
<dbReference type="PROSITE" id="PS00137">
    <property type="entry name" value="SUBTILASE_HIS"/>
    <property type="match status" value="1"/>
</dbReference>
<evidence type="ECO:0000256" key="10">
    <source>
        <dbReference type="PROSITE-ProRule" id="PRU01240"/>
    </source>
</evidence>
<evidence type="ECO:0000256" key="5">
    <source>
        <dbReference type="ARBA" id="ARBA00022692"/>
    </source>
</evidence>
<dbReference type="Gene3D" id="3.40.50.200">
    <property type="entry name" value="Peptidase S8/S53 domain"/>
    <property type="match status" value="1"/>
</dbReference>
<evidence type="ECO:0000256" key="7">
    <source>
        <dbReference type="ARBA" id="ARBA00022825"/>
    </source>
</evidence>
<name>A0ABP9PTI4_9PSEU</name>
<evidence type="ECO:0000259" key="14">
    <source>
        <dbReference type="Pfam" id="PF00082"/>
    </source>
</evidence>
<comment type="subcellular location">
    <subcellularLocation>
        <location evidence="1">Cell membrane</location>
        <topology evidence="1">Single-pass membrane protein</topology>
    </subcellularLocation>
</comment>
<comment type="caution">
    <text evidence="15">The sequence shown here is derived from an EMBL/GenBank/DDBJ whole genome shotgun (WGS) entry which is preliminary data.</text>
</comment>
<dbReference type="InterPro" id="IPR000209">
    <property type="entry name" value="Peptidase_S8/S53_dom"/>
</dbReference>
<dbReference type="InterPro" id="IPR023828">
    <property type="entry name" value="Peptidase_S8_Ser-AS"/>
</dbReference>
<dbReference type="PROSITE" id="PS00136">
    <property type="entry name" value="SUBTILASE_ASP"/>
    <property type="match status" value="1"/>
</dbReference>
<keyword evidence="5 13" id="KW-0812">Transmembrane</keyword>
<dbReference type="NCBIfam" id="TIGR03921">
    <property type="entry name" value="T7SS_mycosin"/>
    <property type="match status" value="1"/>
</dbReference>
<keyword evidence="4 10" id="KW-0645">Protease</keyword>
<dbReference type="InterPro" id="IPR051048">
    <property type="entry name" value="Peptidase_S8/S53_subtilisin"/>
</dbReference>
<proteinExistence type="inferred from homology"/>
<feature type="domain" description="Peptidase S8/S53" evidence="14">
    <location>
        <begin position="255"/>
        <end position="503"/>
    </location>
</feature>
<dbReference type="EMBL" id="BAABIB010000008">
    <property type="protein sequence ID" value="GAA5151883.1"/>
    <property type="molecule type" value="Genomic_DNA"/>
</dbReference>
<evidence type="ECO:0000256" key="2">
    <source>
        <dbReference type="ARBA" id="ARBA00011073"/>
    </source>
</evidence>
<comment type="similarity">
    <text evidence="2 10 11">Belongs to the peptidase S8 family.</text>
</comment>
<reference evidence="16" key="1">
    <citation type="journal article" date="2019" name="Int. J. Syst. Evol. Microbiol.">
        <title>The Global Catalogue of Microorganisms (GCM) 10K type strain sequencing project: providing services to taxonomists for standard genome sequencing and annotation.</title>
        <authorList>
            <consortium name="The Broad Institute Genomics Platform"/>
            <consortium name="The Broad Institute Genome Sequencing Center for Infectious Disease"/>
            <person name="Wu L."/>
            <person name="Ma J."/>
        </authorList>
    </citation>
    <scope>NUCLEOTIDE SEQUENCE [LARGE SCALE GENOMIC DNA]</scope>
    <source>
        <strain evidence="16">JCM 18054</strain>
    </source>
</reference>
<dbReference type="InterPro" id="IPR036852">
    <property type="entry name" value="Peptidase_S8/S53_dom_sf"/>
</dbReference>
<dbReference type="PANTHER" id="PTHR43399">
    <property type="entry name" value="SUBTILISIN-RELATED"/>
    <property type="match status" value="1"/>
</dbReference>
<evidence type="ECO:0000313" key="15">
    <source>
        <dbReference type="EMBL" id="GAA5151883.1"/>
    </source>
</evidence>
<keyword evidence="8 13" id="KW-1133">Transmembrane helix</keyword>